<dbReference type="HAMAP" id="MF_00736">
    <property type="entry name" value="Ribosomal_uL11"/>
    <property type="match status" value="1"/>
</dbReference>
<dbReference type="PANTHER" id="PTHR11661:SF1">
    <property type="entry name" value="LARGE RIBOSOMAL SUBUNIT PROTEIN UL11M"/>
    <property type="match status" value="1"/>
</dbReference>
<keyword evidence="5 7" id="KW-0689">Ribosomal protein</keyword>
<accession>C7MP21</accession>
<dbReference type="GO" id="GO:0070180">
    <property type="term" value="F:large ribosomal subunit rRNA binding"/>
    <property type="evidence" value="ECO:0007669"/>
    <property type="project" value="UniProtKB-UniRule"/>
</dbReference>
<dbReference type="eggNOG" id="COG0080">
    <property type="taxonomic scope" value="Bacteria"/>
</dbReference>
<protein>
    <recommendedName>
        <fullName evidence="7">Large ribosomal subunit protein uL11</fullName>
    </recommendedName>
</protein>
<gene>
    <name evidence="7" type="primary">rplK</name>
    <name evidence="12" type="ordered locus">Ccur_09660</name>
</gene>
<comment type="subunit">
    <text evidence="7">Part of the ribosomal stalk of the 50S ribosomal subunit. Interacts with L10 and the large rRNA to form the base of the stalk. L10 forms an elongated spine to which L12 dimers bind in a sequential fashion forming a multimeric L10(L12)X complex.</text>
</comment>
<reference evidence="12 13" key="1">
    <citation type="journal article" date="2009" name="Stand. Genomic Sci.">
        <title>Complete genome sequence of Cryptobacterium curtum type strain (12-3).</title>
        <authorList>
            <person name="Mavrommatis K."/>
            <person name="Pukall R."/>
            <person name="Rohde C."/>
            <person name="Chen F."/>
            <person name="Sims D."/>
            <person name="Brettin T."/>
            <person name="Kuske C."/>
            <person name="Detter J.C."/>
            <person name="Han C."/>
            <person name="Lapidus A."/>
            <person name="Copeland A."/>
            <person name="Glavina Del Rio T."/>
            <person name="Nolan M."/>
            <person name="Lucas S."/>
            <person name="Tice H."/>
            <person name="Cheng J.F."/>
            <person name="Bruce D."/>
            <person name="Goodwin L."/>
            <person name="Pitluck S."/>
            <person name="Ovchinnikova G."/>
            <person name="Pati A."/>
            <person name="Ivanova N."/>
            <person name="Chen A."/>
            <person name="Palaniappan K."/>
            <person name="Chain P."/>
            <person name="D'haeseleer P."/>
            <person name="Goker M."/>
            <person name="Bristow J."/>
            <person name="Eisen J.A."/>
            <person name="Markowitz V."/>
            <person name="Hugenholtz P."/>
            <person name="Rohde M."/>
            <person name="Klenk H.P."/>
            <person name="Kyrpides N.C."/>
        </authorList>
    </citation>
    <scope>NUCLEOTIDE SEQUENCE [LARGE SCALE GENOMIC DNA]</scope>
    <source>
        <strain evidence="13">ATCC 700683 / DSM 15641 / 12-3</strain>
    </source>
</reference>
<evidence type="ECO:0000256" key="8">
    <source>
        <dbReference type="RuleBase" id="RU003978"/>
    </source>
</evidence>
<dbReference type="PANTHER" id="PTHR11661">
    <property type="entry name" value="60S RIBOSOMAL PROTEIN L12"/>
    <property type="match status" value="1"/>
</dbReference>
<dbReference type="KEGG" id="ccu:Ccur_09660"/>
<organism evidence="12 13">
    <name type="scientific">Cryptobacterium curtum (strain ATCC 700683 / DSM 15641 / CCUG 43107 / 12-3)</name>
    <dbReference type="NCBI Taxonomy" id="469378"/>
    <lineage>
        <taxon>Bacteria</taxon>
        <taxon>Bacillati</taxon>
        <taxon>Actinomycetota</taxon>
        <taxon>Coriobacteriia</taxon>
        <taxon>Eggerthellales</taxon>
        <taxon>Eggerthellaceae</taxon>
        <taxon>Cryptobacterium</taxon>
    </lineage>
</organism>
<dbReference type="FunFam" id="3.30.1550.10:FF:000001">
    <property type="entry name" value="50S ribosomal protein L11"/>
    <property type="match status" value="1"/>
</dbReference>
<dbReference type="NCBIfam" id="TIGR01632">
    <property type="entry name" value="L11_bact"/>
    <property type="match status" value="1"/>
</dbReference>
<dbReference type="Proteomes" id="UP000000954">
    <property type="component" value="Chromosome"/>
</dbReference>
<evidence type="ECO:0000256" key="9">
    <source>
        <dbReference type="RuleBase" id="RU003979"/>
    </source>
</evidence>
<keyword evidence="2 7" id="KW-0488">Methylation</keyword>
<keyword evidence="3 7" id="KW-0699">rRNA-binding</keyword>
<dbReference type="GO" id="GO:0006412">
    <property type="term" value="P:translation"/>
    <property type="evidence" value="ECO:0007669"/>
    <property type="project" value="UniProtKB-UniRule"/>
</dbReference>
<dbReference type="AlphaFoldDB" id="C7MP21"/>
<comment type="similarity">
    <text evidence="1 7 8">Belongs to the universal ribosomal protein uL11 family.</text>
</comment>
<dbReference type="Pfam" id="PF00298">
    <property type="entry name" value="Ribosomal_L11"/>
    <property type="match status" value="1"/>
</dbReference>
<feature type="domain" description="Large ribosomal subunit protein uL11 C-terminal" evidence="10">
    <location>
        <begin position="72"/>
        <end position="140"/>
    </location>
</feature>
<dbReference type="HOGENOM" id="CLU_074237_2_1_11"/>
<dbReference type="Gene3D" id="3.30.1550.10">
    <property type="entry name" value="Ribosomal protein L11/L12, N-terminal domain"/>
    <property type="match status" value="1"/>
</dbReference>
<dbReference type="InterPro" id="IPR020784">
    <property type="entry name" value="Ribosomal_uL11_N"/>
</dbReference>
<dbReference type="Gene3D" id="1.10.10.250">
    <property type="entry name" value="Ribosomal protein L11, C-terminal domain"/>
    <property type="match status" value="1"/>
</dbReference>
<dbReference type="Pfam" id="PF03946">
    <property type="entry name" value="Ribosomal_L11_N"/>
    <property type="match status" value="1"/>
</dbReference>
<dbReference type="EMBL" id="CP001682">
    <property type="protein sequence ID" value="ACU94661.1"/>
    <property type="molecule type" value="Genomic_DNA"/>
</dbReference>
<dbReference type="SUPFAM" id="SSF54747">
    <property type="entry name" value="Ribosomal L11/L12e N-terminal domain"/>
    <property type="match status" value="1"/>
</dbReference>
<evidence type="ECO:0000256" key="6">
    <source>
        <dbReference type="ARBA" id="ARBA00023274"/>
    </source>
</evidence>
<dbReference type="OrthoDB" id="9802408at2"/>
<evidence type="ECO:0000256" key="3">
    <source>
        <dbReference type="ARBA" id="ARBA00022730"/>
    </source>
</evidence>
<proteinExistence type="inferred from homology"/>
<dbReference type="InterPro" id="IPR036796">
    <property type="entry name" value="Ribosomal_uL11_N_sf"/>
</dbReference>
<keyword evidence="4 7" id="KW-0694">RNA-binding</keyword>
<name>C7MP21_CRYCD</name>
<dbReference type="STRING" id="469378.Ccur_09660"/>
<comment type="function">
    <text evidence="7 9">Forms part of the ribosomal stalk which helps the ribosome interact with GTP-bound translation factors.</text>
</comment>
<sequence length="163" mass="17153">MADKKVSGFVKLQIPAGGANPAPPVGPALGAQGVNIMQFCQAFNAQTQDQSGTIIPVEITVYEDKSFTFICKTPPAAVLIKEKLGIKGGSGIPQLQKVGELTEAQLREIAEIKMPDLNANSIEAAMEIVAGTARSMGVTIEGRAPKKVYTASRKVAAMLAEKQ</sequence>
<evidence type="ECO:0000256" key="1">
    <source>
        <dbReference type="ARBA" id="ARBA00010537"/>
    </source>
</evidence>
<dbReference type="GO" id="GO:0022625">
    <property type="term" value="C:cytosolic large ribosomal subunit"/>
    <property type="evidence" value="ECO:0007669"/>
    <property type="project" value="TreeGrafter"/>
</dbReference>
<comment type="PTM">
    <text evidence="7 9">One or more lysine residues are methylated.</text>
</comment>
<dbReference type="RefSeq" id="WP_012803347.1">
    <property type="nucleotide sequence ID" value="NC_013170.1"/>
</dbReference>
<evidence type="ECO:0000256" key="5">
    <source>
        <dbReference type="ARBA" id="ARBA00022980"/>
    </source>
</evidence>
<keyword evidence="6 7" id="KW-0687">Ribonucleoprotein</keyword>
<evidence type="ECO:0000256" key="4">
    <source>
        <dbReference type="ARBA" id="ARBA00022884"/>
    </source>
</evidence>
<dbReference type="FunFam" id="1.10.10.250:FF:000001">
    <property type="entry name" value="50S ribosomal protein L11"/>
    <property type="match status" value="1"/>
</dbReference>
<evidence type="ECO:0000313" key="12">
    <source>
        <dbReference type="EMBL" id="ACU94661.1"/>
    </source>
</evidence>
<dbReference type="InterPro" id="IPR006519">
    <property type="entry name" value="Ribosomal_uL11_bac-typ"/>
</dbReference>
<evidence type="ECO:0000259" key="10">
    <source>
        <dbReference type="Pfam" id="PF00298"/>
    </source>
</evidence>
<feature type="domain" description="Large ribosomal subunit protein uL11 N-terminal" evidence="11">
    <location>
        <begin position="10"/>
        <end position="67"/>
    </location>
</feature>
<evidence type="ECO:0000256" key="7">
    <source>
        <dbReference type="HAMAP-Rule" id="MF_00736"/>
    </source>
</evidence>
<dbReference type="InterPro" id="IPR020783">
    <property type="entry name" value="Ribosomal_uL11_C"/>
</dbReference>
<keyword evidence="13" id="KW-1185">Reference proteome</keyword>
<dbReference type="InterPro" id="IPR036769">
    <property type="entry name" value="Ribosomal_uL11_C_sf"/>
</dbReference>
<evidence type="ECO:0000259" key="11">
    <source>
        <dbReference type="Pfam" id="PF03946"/>
    </source>
</evidence>
<dbReference type="GO" id="GO:0003735">
    <property type="term" value="F:structural constituent of ribosome"/>
    <property type="evidence" value="ECO:0007669"/>
    <property type="project" value="InterPro"/>
</dbReference>
<dbReference type="SUPFAM" id="SSF46906">
    <property type="entry name" value="Ribosomal protein L11, C-terminal domain"/>
    <property type="match status" value="1"/>
</dbReference>
<evidence type="ECO:0000313" key="13">
    <source>
        <dbReference type="Proteomes" id="UP000000954"/>
    </source>
</evidence>
<dbReference type="InterPro" id="IPR000911">
    <property type="entry name" value="Ribosomal_uL11"/>
</dbReference>
<evidence type="ECO:0000256" key="2">
    <source>
        <dbReference type="ARBA" id="ARBA00022481"/>
    </source>
</evidence>
<dbReference type="CDD" id="cd00349">
    <property type="entry name" value="Ribosomal_L11"/>
    <property type="match status" value="1"/>
</dbReference>
<dbReference type="SMART" id="SM00649">
    <property type="entry name" value="RL11"/>
    <property type="match status" value="1"/>
</dbReference>